<dbReference type="Proteomes" id="UP000187429">
    <property type="component" value="Unassembled WGS sequence"/>
</dbReference>
<evidence type="ECO:0000256" key="1">
    <source>
        <dbReference type="ARBA" id="ARBA00004191"/>
    </source>
</evidence>
<evidence type="ECO:0000313" key="7">
    <source>
        <dbReference type="EMBL" id="OMJ22185.1"/>
    </source>
</evidence>
<proteinExistence type="predicted"/>
<evidence type="ECO:0000256" key="6">
    <source>
        <dbReference type="SAM" id="SignalP"/>
    </source>
</evidence>
<accession>A0A1R1Y5W8</accession>
<evidence type="ECO:0000256" key="2">
    <source>
        <dbReference type="ARBA" id="ARBA00022512"/>
    </source>
</evidence>
<dbReference type="EMBL" id="LSSM01002316">
    <property type="protein sequence ID" value="OMJ22185.1"/>
    <property type="molecule type" value="Genomic_DNA"/>
</dbReference>
<dbReference type="PANTHER" id="PTHR31018">
    <property type="entry name" value="SPORULATION-SPECIFIC PROTEIN-RELATED"/>
    <property type="match status" value="1"/>
</dbReference>
<keyword evidence="4 6" id="KW-0732">Signal</keyword>
<dbReference type="InterPro" id="IPR036941">
    <property type="entry name" value="Rcpt_L-dom_sf"/>
</dbReference>
<protein>
    <submittedName>
        <fullName evidence="7">Meiotic expression up-regulated protein 10</fullName>
    </submittedName>
</protein>
<keyword evidence="2" id="KW-0134">Cell wall</keyword>
<comment type="caution">
    <text evidence="7">The sequence shown here is derived from an EMBL/GenBank/DDBJ whole genome shotgun (WGS) entry which is preliminary data.</text>
</comment>
<dbReference type="AlphaFoldDB" id="A0A1R1Y5W8"/>
<dbReference type="OrthoDB" id="536881at2759"/>
<name>A0A1R1Y5W8_9FUNG</name>
<comment type="subcellular location">
    <subcellularLocation>
        <location evidence="1">Secreted</location>
        <location evidence="1">Cell wall</location>
    </subcellularLocation>
</comment>
<keyword evidence="5" id="KW-0325">Glycoprotein</keyword>
<evidence type="ECO:0000256" key="5">
    <source>
        <dbReference type="ARBA" id="ARBA00023180"/>
    </source>
</evidence>
<dbReference type="PANTHER" id="PTHR31018:SF3">
    <property type="entry name" value="RECEPTOR PROTEIN-TYROSINE KINASE"/>
    <property type="match status" value="1"/>
</dbReference>
<evidence type="ECO:0000313" key="8">
    <source>
        <dbReference type="Proteomes" id="UP000187429"/>
    </source>
</evidence>
<keyword evidence="3" id="KW-0964">Secreted</keyword>
<dbReference type="Gene3D" id="3.80.20.20">
    <property type="entry name" value="Receptor L-domain"/>
    <property type="match status" value="2"/>
</dbReference>
<reference evidence="8" key="1">
    <citation type="submission" date="2017-01" db="EMBL/GenBank/DDBJ databases">
        <authorList>
            <person name="Wang Y."/>
            <person name="White M."/>
            <person name="Kvist S."/>
            <person name="Moncalvo J.-M."/>
        </authorList>
    </citation>
    <scope>NUCLEOTIDE SEQUENCE [LARGE SCALE GENOMIC DNA]</scope>
    <source>
        <strain evidence="8">ID-206-W2</strain>
    </source>
</reference>
<feature type="chain" id="PRO_5013068385" evidence="6">
    <location>
        <begin position="18"/>
        <end position="379"/>
    </location>
</feature>
<evidence type="ECO:0000256" key="3">
    <source>
        <dbReference type="ARBA" id="ARBA00022525"/>
    </source>
</evidence>
<feature type="signal peptide" evidence="6">
    <location>
        <begin position="1"/>
        <end position="17"/>
    </location>
</feature>
<gene>
    <name evidence="7" type="ORF">AYI69_g5492</name>
</gene>
<evidence type="ECO:0000256" key="4">
    <source>
        <dbReference type="ARBA" id="ARBA00022729"/>
    </source>
</evidence>
<keyword evidence="8" id="KW-1185">Reference proteome</keyword>
<sequence>MKLSIVALSLLPIAISASSIKQVLSKIRGKLPKGLLNGAKNSRNPNRIVCGGDWEVDSQLKIDQLNTCAAFDGNISITNSSLESVSLTKIQSITGSLMVAGNAGLKTFSFDSLTTVGEDIYISTNYLLQSVSFSELTGAGNVTLEQNFELGSVNLAKLKSSNDLSITDSSLKAIELQNLSSISGKLDISKNLGLLSVRFRSLVKIDGDLEININNQFNNLTAQMNSLTTIGGGATIRGLSSLILKSLSSIKSSLFIRDNSFTSLNLPALQSVNEGIHISRNAQLNSLNLSKLSTVSSGSIQVINNISLNNIGQNFFKSLTSVTGDVEFYGPISAFSFPASSKVSGNLKITGKQTLNCDRLTRAFKNVAGGNIICANVFV</sequence>
<dbReference type="SUPFAM" id="SSF52058">
    <property type="entry name" value="L domain-like"/>
    <property type="match status" value="2"/>
</dbReference>
<organism evidence="7 8">
    <name type="scientific">Smittium culicis</name>
    <dbReference type="NCBI Taxonomy" id="133412"/>
    <lineage>
        <taxon>Eukaryota</taxon>
        <taxon>Fungi</taxon>
        <taxon>Fungi incertae sedis</taxon>
        <taxon>Zoopagomycota</taxon>
        <taxon>Kickxellomycotina</taxon>
        <taxon>Harpellomycetes</taxon>
        <taxon>Harpellales</taxon>
        <taxon>Legeriomycetaceae</taxon>
        <taxon>Smittium</taxon>
    </lineage>
</organism>
<dbReference type="InterPro" id="IPR051648">
    <property type="entry name" value="CWI-Assembly_Regulator"/>
</dbReference>